<accession>A0ABS0TBZ5</accession>
<gene>
    <name evidence="1" type="ORF">I6U50_00840</name>
</gene>
<dbReference type="Proteomes" id="UP000635665">
    <property type="component" value="Unassembled WGS sequence"/>
</dbReference>
<protein>
    <submittedName>
        <fullName evidence="1">Addiction module family protein</fullName>
    </submittedName>
</protein>
<dbReference type="EMBL" id="JAEHNY010000001">
    <property type="protein sequence ID" value="MBI6118561.1"/>
    <property type="molecule type" value="Genomic_DNA"/>
</dbReference>
<evidence type="ECO:0000313" key="1">
    <source>
        <dbReference type="EMBL" id="MBI6118561.1"/>
    </source>
</evidence>
<name>A0ABS0TBZ5_9FLAO</name>
<proteinExistence type="predicted"/>
<keyword evidence="2" id="KW-1185">Reference proteome</keyword>
<comment type="caution">
    <text evidence="1">The sequence shown here is derived from an EMBL/GenBank/DDBJ whole genome shotgun (WGS) entry which is preliminary data.</text>
</comment>
<dbReference type="RefSeq" id="WP_198637518.1">
    <property type="nucleotide sequence ID" value="NZ_JAEHNY010000001.1"/>
</dbReference>
<reference evidence="1 2" key="1">
    <citation type="submission" date="2020-12" db="EMBL/GenBank/DDBJ databases">
        <title>Salegentibacter orientalis sp. nov., isolated from costal sediment.</title>
        <authorList>
            <person name="Lian F.-B."/>
        </authorList>
    </citation>
    <scope>NUCLEOTIDE SEQUENCE [LARGE SCALE GENOMIC DNA]</scope>
    <source>
        <strain evidence="1 2">F60176</strain>
    </source>
</reference>
<organism evidence="1 2">
    <name type="scientific">Salegentibacter maritimus</name>
    <dbReference type="NCBI Taxonomy" id="2794347"/>
    <lineage>
        <taxon>Bacteria</taxon>
        <taxon>Pseudomonadati</taxon>
        <taxon>Bacteroidota</taxon>
        <taxon>Flavobacteriia</taxon>
        <taxon>Flavobacteriales</taxon>
        <taxon>Flavobacteriaceae</taxon>
        <taxon>Salegentibacter</taxon>
    </lineage>
</organism>
<evidence type="ECO:0000313" key="2">
    <source>
        <dbReference type="Proteomes" id="UP000635665"/>
    </source>
</evidence>
<sequence length="75" mass="9104">MDTLEIKDRIRKYIERADDRMLMIINAIIEADEGELLPKPYREVLDKRLKYHQENPKEGKSWEEIQNALKKEYEL</sequence>